<dbReference type="CDD" id="cd11359">
    <property type="entry name" value="AmyAc_SLC3A1"/>
    <property type="match status" value="1"/>
</dbReference>
<dbReference type="Gene3D" id="3.90.400.10">
    <property type="entry name" value="Oligo-1,6-glucosidase, Domain 2"/>
    <property type="match status" value="1"/>
</dbReference>
<evidence type="ECO:0000256" key="2">
    <source>
        <dbReference type="SAM" id="Phobius"/>
    </source>
</evidence>
<dbReference type="PANTHER" id="PTHR10357">
    <property type="entry name" value="ALPHA-AMYLASE FAMILY MEMBER"/>
    <property type="match status" value="1"/>
</dbReference>
<dbReference type="Gene3D" id="2.60.40.1180">
    <property type="entry name" value="Golgi alpha-mannosidase II"/>
    <property type="match status" value="1"/>
</dbReference>
<dbReference type="InterPro" id="IPR006047">
    <property type="entry name" value="GH13_cat_dom"/>
</dbReference>
<accession>A0ABM0GUT3</accession>
<dbReference type="RefSeq" id="XP_002737810.1">
    <property type="nucleotide sequence ID" value="XM_002737764.2"/>
</dbReference>
<dbReference type="Pfam" id="PF16028">
    <property type="entry name" value="SLC3A2_N"/>
    <property type="match status" value="1"/>
</dbReference>
<sequence>MENKGFDSDGSYAMKEPEPNGKLDDDTVVKVLDDDAAVKVLDDDAADSLNEQYVGLTRDELLEYSTKTSWVVARWTIIVLLVLGWIGILIGATYIMVTTPRCLPWWQTTVIYQLYPRSFMDSDGDGNGDLKGIEDNMEYFKELGVKAVWINPIYVSPKVDNGYDVSNYYEIDPMYGDMTDFDRLLLSLKREGMKVIMDFIPNHSSDEHEWFNKSRQSKDNDFKSHYIWADPKNSDGDCPNNWRSVWGGSAWTYEERRNQYYLHQFDKSQPDLNWRNDEVKAEFDNILDFWLKKGVDGFRVSAVQLLLETDNYSLDEQPSGTNDCLGFENDEYCTLHHNLTKEYEGVHDIVKSWRSGEMNHYSTTGAYRFLTVEAYDDVDVAVTYYGESEEEGEEEANFPHHLNFLQIGDELSGGTTSGKQIEELVLKWIDAVPEGRHPNFLLGNHDRSRIASRLGPDFARVCHVLLLTLPGTPTTYYGEEIGMVDLTGYEDKSKFEKRDRARSPMQWSDEVGAGFSNSSDTWLRIGDDYKEVNVKALREQPDSIFNLYRELVALRNDNERVIPVGKLKTVLVDNDIFSYTMDATLDGYNRYLITTNFGPQLRTNLDFHALDESIPIEAPIVISSNMNRNGQIVQTNAVDLASGEGLVIQV</sequence>
<dbReference type="InterPro" id="IPR017853">
    <property type="entry name" value="GH"/>
</dbReference>
<keyword evidence="2" id="KW-0812">Transmembrane</keyword>
<dbReference type="GeneID" id="100369380"/>
<dbReference type="PANTHER" id="PTHR10357:SF179">
    <property type="entry name" value="NEUTRAL AND BASIC AMINO ACID TRANSPORT PROTEIN RBAT"/>
    <property type="match status" value="1"/>
</dbReference>
<organism evidence="4 5">
    <name type="scientific">Saccoglossus kowalevskii</name>
    <name type="common">Acorn worm</name>
    <dbReference type="NCBI Taxonomy" id="10224"/>
    <lineage>
        <taxon>Eukaryota</taxon>
        <taxon>Metazoa</taxon>
        <taxon>Hemichordata</taxon>
        <taxon>Enteropneusta</taxon>
        <taxon>Harrimaniidae</taxon>
        <taxon>Saccoglossus</taxon>
    </lineage>
</organism>
<keyword evidence="4" id="KW-1185">Reference proteome</keyword>
<keyword evidence="2" id="KW-1133">Transmembrane helix</keyword>
<feature type="domain" description="Glycosyl hydrolase family 13 catalytic" evidence="3">
    <location>
        <begin position="113"/>
        <end position="502"/>
    </location>
</feature>
<gene>
    <name evidence="5" type="primary">LOC100369380</name>
</gene>
<dbReference type="SUPFAM" id="SSF51445">
    <property type="entry name" value="(Trans)glycosidases"/>
    <property type="match status" value="1"/>
</dbReference>
<dbReference type="Proteomes" id="UP000694865">
    <property type="component" value="Unplaced"/>
</dbReference>
<proteinExistence type="predicted"/>
<evidence type="ECO:0000313" key="4">
    <source>
        <dbReference type="Proteomes" id="UP000694865"/>
    </source>
</evidence>
<evidence type="ECO:0000256" key="1">
    <source>
        <dbReference type="SAM" id="MobiDB-lite"/>
    </source>
</evidence>
<feature type="compositionally biased region" description="Basic and acidic residues" evidence="1">
    <location>
        <begin position="15"/>
        <end position="25"/>
    </location>
</feature>
<keyword evidence="2" id="KW-0472">Membrane</keyword>
<dbReference type="Pfam" id="PF00128">
    <property type="entry name" value="Alpha-amylase"/>
    <property type="match status" value="1"/>
</dbReference>
<dbReference type="InterPro" id="IPR045857">
    <property type="entry name" value="O16G_dom_2"/>
</dbReference>
<evidence type="ECO:0000313" key="5">
    <source>
        <dbReference type="RefSeq" id="XP_002737810.1"/>
    </source>
</evidence>
<dbReference type="InterPro" id="IPR013780">
    <property type="entry name" value="Glyco_hydro_b"/>
</dbReference>
<feature type="transmembrane region" description="Helical" evidence="2">
    <location>
        <begin position="75"/>
        <end position="97"/>
    </location>
</feature>
<dbReference type="SMART" id="SM00642">
    <property type="entry name" value="Aamy"/>
    <property type="match status" value="1"/>
</dbReference>
<dbReference type="InterPro" id="IPR031984">
    <property type="entry name" value="SLC3A2_N"/>
</dbReference>
<protein>
    <submittedName>
        <fullName evidence="5">Neutral and basic amino acid transport protein rBAT-like</fullName>
    </submittedName>
</protein>
<reference evidence="5" key="1">
    <citation type="submission" date="2025-08" db="UniProtKB">
        <authorList>
            <consortium name="RefSeq"/>
        </authorList>
    </citation>
    <scope>IDENTIFICATION</scope>
    <source>
        <tissue evidence="5">Testes</tissue>
    </source>
</reference>
<dbReference type="Gene3D" id="3.20.20.80">
    <property type="entry name" value="Glycosidases"/>
    <property type="match status" value="1"/>
</dbReference>
<evidence type="ECO:0000259" key="3">
    <source>
        <dbReference type="SMART" id="SM00642"/>
    </source>
</evidence>
<feature type="region of interest" description="Disordered" evidence="1">
    <location>
        <begin position="1"/>
        <end position="25"/>
    </location>
</feature>
<name>A0ABM0GUT3_SACKO</name>